<dbReference type="EMBL" id="JADNYJ010000826">
    <property type="protein sequence ID" value="KAF8868041.1"/>
    <property type="molecule type" value="Genomic_DNA"/>
</dbReference>
<protein>
    <submittedName>
        <fullName evidence="1">Uncharacterized protein</fullName>
    </submittedName>
</protein>
<feature type="non-terminal residue" evidence="1">
    <location>
        <position position="169"/>
    </location>
</feature>
<gene>
    <name evidence="1" type="ORF">CPB84DRAFT_1640915</name>
</gene>
<organism evidence="1 2">
    <name type="scientific">Gymnopilus junonius</name>
    <name type="common">Spectacular rustgill mushroom</name>
    <name type="synonym">Gymnopilus spectabilis subsp. junonius</name>
    <dbReference type="NCBI Taxonomy" id="109634"/>
    <lineage>
        <taxon>Eukaryota</taxon>
        <taxon>Fungi</taxon>
        <taxon>Dikarya</taxon>
        <taxon>Basidiomycota</taxon>
        <taxon>Agaricomycotina</taxon>
        <taxon>Agaricomycetes</taxon>
        <taxon>Agaricomycetidae</taxon>
        <taxon>Agaricales</taxon>
        <taxon>Agaricineae</taxon>
        <taxon>Hymenogastraceae</taxon>
        <taxon>Gymnopilus</taxon>
    </lineage>
</organism>
<reference evidence="1" key="1">
    <citation type="submission" date="2020-11" db="EMBL/GenBank/DDBJ databases">
        <authorList>
            <consortium name="DOE Joint Genome Institute"/>
            <person name="Ahrendt S."/>
            <person name="Riley R."/>
            <person name="Andreopoulos W."/>
            <person name="LaButti K."/>
            <person name="Pangilinan J."/>
            <person name="Ruiz-duenas F.J."/>
            <person name="Barrasa J.M."/>
            <person name="Sanchez-Garcia M."/>
            <person name="Camarero S."/>
            <person name="Miyauchi S."/>
            <person name="Serrano A."/>
            <person name="Linde D."/>
            <person name="Babiker R."/>
            <person name="Drula E."/>
            <person name="Ayuso-Fernandez I."/>
            <person name="Pacheco R."/>
            <person name="Padilla G."/>
            <person name="Ferreira P."/>
            <person name="Barriuso J."/>
            <person name="Kellner H."/>
            <person name="Castanera R."/>
            <person name="Alfaro M."/>
            <person name="Ramirez L."/>
            <person name="Pisabarro A.G."/>
            <person name="Kuo A."/>
            <person name="Tritt A."/>
            <person name="Lipzen A."/>
            <person name="He G."/>
            <person name="Yan M."/>
            <person name="Ng V."/>
            <person name="Cullen D."/>
            <person name="Martin F."/>
            <person name="Rosso M.-N."/>
            <person name="Henrissat B."/>
            <person name="Hibbett D."/>
            <person name="Martinez A.T."/>
            <person name="Grigoriev I.V."/>
        </authorList>
    </citation>
    <scope>NUCLEOTIDE SEQUENCE</scope>
    <source>
        <strain evidence="1">AH 44721</strain>
    </source>
</reference>
<evidence type="ECO:0000313" key="2">
    <source>
        <dbReference type="Proteomes" id="UP000724874"/>
    </source>
</evidence>
<dbReference type="InterPro" id="IPR021109">
    <property type="entry name" value="Peptidase_aspartic_dom_sf"/>
</dbReference>
<evidence type="ECO:0000313" key="1">
    <source>
        <dbReference type="EMBL" id="KAF8868041.1"/>
    </source>
</evidence>
<dbReference type="Gene3D" id="2.40.70.10">
    <property type="entry name" value="Acid Proteases"/>
    <property type="match status" value="1"/>
</dbReference>
<dbReference type="CDD" id="cd00303">
    <property type="entry name" value="retropepsin_like"/>
    <property type="match status" value="1"/>
</dbReference>
<proteinExistence type="predicted"/>
<dbReference type="AlphaFoldDB" id="A0A9P5TF73"/>
<comment type="caution">
    <text evidence="1">The sequence shown here is derived from an EMBL/GenBank/DDBJ whole genome shotgun (WGS) entry which is preliminary data.</text>
</comment>
<feature type="non-terminal residue" evidence="1">
    <location>
        <position position="1"/>
    </location>
</feature>
<dbReference type="OrthoDB" id="5596707at2759"/>
<dbReference type="Proteomes" id="UP000724874">
    <property type="component" value="Unassembled WGS sequence"/>
</dbReference>
<name>A0A9P5TF73_GYMJU</name>
<sequence>PKGAWVANDPIMQYYDSVSAEERHMPILMARSVENLRACFPKINKQGTHKTVLDSGLEVVSIPEKVATSLGISWDLGDKMEMEGVHGDMEVTLGIVHNVPFEISSVTLLQQIHIIKKAPYDCLMGQPFDVLAKSIVDNSAGDGSQLITITKPGTGKKLTFPTFQKGKAP</sequence>
<accession>A0A9P5TF73</accession>
<keyword evidence="2" id="KW-1185">Reference proteome</keyword>